<reference evidence="1" key="1">
    <citation type="submission" date="2013-11" db="EMBL/GenBank/DDBJ databases">
        <title>Genome sequence of the fusiform rust pathogen reveals effectors for host alternation and coevolution with pine.</title>
        <authorList>
            <consortium name="DOE Joint Genome Institute"/>
            <person name="Smith K."/>
            <person name="Pendleton A."/>
            <person name="Kubisiak T."/>
            <person name="Anderson C."/>
            <person name="Salamov A."/>
            <person name="Aerts A."/>
            <person name="Riley R."/>
            <person name="Clum A."/>
            <person name="Lindquist E."/>
            <person name="Ence D."/>
            <person name="Campbell M."/>
            <person name="Kronenberg Z."/>
            <person name="Feau N."/>
            <person name="Dhillon B."/>
            <person name="Hamelin R."/>
            <person name="Burleigh J."/>
            <person name="Smith J."/>
            <person name="Yandell M."/>
            <person name="Nelson C."/>
            <person name="Grigoriev I."/>
            <person name="Davis J."/>
        </authorList>
    </citation>
    <scope>NUCLEOTIDE SEQUENCE</scope>
    <source>
        <strain evidence="1">G11</strain>
    </source>
</reference>
<keyword evidence="2" id="KW-1185">Reference proteome</keyword>
<dbReference type="Gene3D" id="3.60.10.10">
    <property type="entry name" value="Endonuclease/exonuclease/phosphatase"/>
    <property type="match status" value="1"/>
</dbReference>
<organism evidence="1 2">
    <name type="scientific">Cronartium quercuum f. sp. fusiforme G11</name>
    <dbReference type="NCBI Taxonomy" id="708437"/>
    <lineage>
        <taxon>Eukaryota</taxon>
        <taxon>Fungi</taxon>
        <taxon>Dikarya</taxon>
        <taxon>Basidiomycota</taxon>
        <taxon>Pucciniomycotina</taxon>
        <taxon>Pucciniomycetes</taxon>
        <taxon>Pucciniales</taxon>
        <taxon>Coleosporiaceae</taxon>
        <taxon>Cronartium</taxon>
    </lineage>
</organism>
<sequence length="256" mass="28474">MVEGYDALLLQEPWVNPINLQIPGHAAWHAIVPFDYYAQDYASRIKTCIYLRHTIPTALIRQLPSRSPLLTAIELLDSEGGIGSTGFGTISTDAKTLIHLCGSAGFKLVSPKGTATFVSLWGQWTAIDLTWVNYPLTTKVVSCRVLLENFGSDHQALATVINPHLKLPITYHNTASLSSLDHFSYTTNVGQALEEFPTTFKTTAEIDTGVHLLSEAINKAFLSQGKTIRMNPTRHKSWWDKDILDPILKSWNLARK</sequence>
<dbReference type="Proteomes" id="UP000886653">
    <property type="component" value="Unassembled WGS sequence"/>
</dbReference>
<evidence type="ECO:0000313" key="2">
    <source>
        <dbReference type="Proteomes" id="UP000886653"/>
    </source>
</evidence>
<accession>A0A9P6TFZ4</accession>
<evidence type="ECO:0008006" key="3">
    <source>
        <dbReference type="Google" id="ProtNLM"/>
    </source>
</evidence>
<evidence type="ECO:0000313" key="1">
    <source>
        <dbReference type="EMBL" id="KAG0150235.1"/>
    </source>
</evidence>
<protein>
    <recommendedName>
        <fullName evidence="3">Endonuclease/exonuclease/phosphatase domain-containing protein</fullName>
    </recommendedName>
</protein>
<name>A0A9P6TFZ4_9BASI</name>
<dbReference type="InterPro" id="IPR036691">
    <property type="entry name" value="Endo/exonu/phosph_ase_sf"/>
</dbReference>
<gene>
    <name evidence="1" type="ORF">CROQUDRAFT_88268</name>
</gene>
<dbReference type="OrthoDB" id="2505506at2759"/>
<comment type="caution">
    <text evidence="1">The sequence shown here is derived from an EMBL/GenBank/DDBJ whole genome shotgun (WGS) entry which is preliminary data.</text>
</comment>
<dbReference type="EMBL" id="MU167221">
    <property type="protein sequence ID" value="KAG0150235.1"/>
    <property type="molecule type" value="Genomic_DNA"/>
</dbReference>
<dbReference type="SUPFAM" id="SSF56219">
    <property type="entry name" value="DNase I-like"/>
    <property type="match status" value="1"/>
</dbReference>
<dbReference type="AlphaFoldDB" id="A0A9P6TFZ4"/>
<proteinExistence type="predicted"/>